<evidence type="ECO:0000256" key="7">
    <source>
        <dbReference type="ARBA" id="ARBA00029447"/>
    </source>
</evidence>
<evidence type="ECO:0000256" key="1">
    <source>
        <dbReference type="ARBA" id="ARBA00004651"/>
    </source>
</evidence>
<evidence type="ECO:0000256" key="3">
    <source>
        <dbReference type="ARBA" id="ARBA00022500"/>
    </source>
</evidence>
<dbReference type="PANTHER" id="PTHR43531">
    <property type="entry name" value="PROTEIN ICFG"/>
    <property type="match status" value="1"/>
</dbReference>
<proteinExistence type="inferred from homology"/>
<comment type="similarity">
    <text evidence="7">Belongs to the methyl-accepting chemotaxis (MCP) protein family.</text>
</comment>
<dbReference type="PANTHER" id="PTHR43531:SF11">
    <property type="entry name" value="METHYL-ACCEPTING CHEMOTAXIS PROTEIN 3"/>
    <property type="match status" value="1"/>
</dbReference>
<name>A0A964RJ80_9CLOT</name>
<dbReference type="InterPro" id="IPR033479">
    <property type="entry name" value="dCache_1"/>
</dbReference>
<evidence type="ECO:0000259" key="10">
    <source>
        <dbReference type="PROSITE" id="PS50111"/>
    </source>
</evidence>
<dbReference type="GO" id="GO:0006935">
    <property type="term" value="P:chemotaxis"/>
    <property type="evidence" value="ECO:0007669"/>
    <property type="project" value="UniProtKB-KW"/>
</dbReference>
<sequence length="672" mass="74388">MNIKKIYKDRISFNVGTKIMLEIITLVILISCFTSYLSFYKTKVNIENTTKNTLITRAKDSAQAVKKEFVVRQKQLENIALLPEIQSMVWEKQYPVLLEQMKKWEFDNLFVFDKNGFGYYPETNEIKDQSQEEFFQLMVEKTSFITEPFIREVEKESITTIVIPLKDSSNNILGYLCGTLNLKDVNEIVQNIQLGTDGYGFLVNDAGQFVAHKNMDLVFNKANILDYAGENEKAGVTALFENIKSDKTDVQAIELDNKETFIAYTTVENTPWSIALTVSKSEVLSDINEIGRQQILLFIIAIIISVGISILIKKDISRELKNIQKYSAELSNYNLSYRGQSNSNNEFGQVVKLLNAGVDSLNKTILHVKESSDGIFSGSSEINDMLVEVSSELEQAAATIEEISASMEECAASLMEVNSMTQKVNDNITVSVSSATKGLKLANDIEENANLLHKETINSKNNVEQIYKKASIKLKESLEKVAVVKNISAMSNDILEISERTNLLSLNAAIEAARAGEHGKGFAIVANEVKSLAEQSASAVTTIQSNVDEALSAVNELSAASAELIDVLEKDILNDYSKLINVTLSYKSAGTNVKDMATNFSDISEKISESMSQIAGNMENLSQSISAVTNSSTLIAENMSIISNKNEDIVSKSEANKTKANNLSVLVNQFKL</sequence>
<evidence type="ECO:0000256" key="8">
    <source>
        <dbReference type="PROSITE-ProRule" id="PRU00284"/>
    </source>
</evidence>
<dbReference type="GO" id="GO:0004888">
    <property type="term" value="F:transmembrane signaling receptor activity"/>
    <property type="evidence" value="ECO:0007669"/>
    <property type="project" value="TreeGrafter"/>
</dbReference>
<reference evidence="11" key="1">
    <citation type="submission" date="2019-12" db="EMBL/GenBank/DDBJ databases">
        <title>Microbes associate with the intestines of laboratory mice.</title>
        <authorList>
            <person name="Navarre W."/>
            <person name="Wong E."/>
        </authorList>
    </citation>
    <scope>NUCLEOTIDE SEQUENCE</scope>
    <source>
        <strain evidence="11">NM79_F5</strain>
    </source>
</reference>
<feature type="domain" description="Methyl-accepting transducer" evidence="10">
    <location>
        <begin position="371"/>
        <end position="640"/>
    </location>
</feature>
<dbReference type="RefSeq" id="WP_160358006.1">
    <property type="nucleotide sequence ID" value="NZ_WSRQ01000003.1"/>
</dbReference>
<keyword evidence="5 9" id="KW-1133">Transmembrane helix</keyword>
<keyword evidence="2" id="KW-1003">Cell membrane</keyword>
<evidence type="ECO:0000313" key="11">
    <source>
        <dbReference type="EMBL" id="MVX62645.1"/>
    </source>
</evidence>
<evidence type="ECO:0000256" key="5">
    <source>
        <dbReference type="ARBA" id="ARBA00022989"/>
    </source>
</evidence>
<keyword evidence="4 9" id="KW-0812">Transmembrane</keyword>
<dbReference type="Gene3D" id="3.30.450.20">
    <property type="entry name" value="PAS domain"/>
    <property type="match status" value="1"/>
</dbReference>
<dbReference type="SUPFAM" id="SSF58104">
    <property type="entry name" value="Methyl-accepting chemotaxis protein (MCP) signaling domain"/>
    <property type="match status" value="1"/>
</dbReference>
<gene>
    <name evidence="11" type="ORF">GKZ28_02860</name>
</gene>
<comment type="subcellular location">
    <subcellularLocation>
        <location evidence="1">Cell membrane</location>
        <topology evidence="1">Multi-pass membrane protein</topology>
    </subcellularLocation>
</comment>
<evidence type="ECO:0000256" key="4">
    <source>
        <dbReference type="ARBA" id="ARBA00022692"/>
    </source>
</evidence>
<dbReference type="InterPro" id="IPR004089">
    <property type="entry name" value="MCPsignal_dom"/>
</dbReference>
<dbReference type="Pfam" id="PF00015">
    <property type="entry name" value="MCPsignal"/>
    <property type="match status" value="1"/>
</dbReference>
<protein>
    <submittedName>
        <fullName evidence="11">Methyl-accepting chemotaxis protein</fullName>
    </submittedName>
</protein>
<dbReference type="GO" id="GO:0005886">
    <property type="term" value="C:plasma membrane"/>
    <property type="evidence" value="ECO:0007669"/>
    <property type="project" value="UniProtKB-SubCell"/>
</dbReference>
<evidence type="ECO:0000256" key="9">
    <source>
        <dbReference type="SAM" id="Phobius"/>
    </source>
</evidence>
<comment type="caution">
    <text evidence="11">The sequence shown here is derived from an EMBL/GenBank/DDBJ whole genome shotgun (WGS) entry which is preliminary data.</text>
</comment>
<evidence type="ECO:0000313" key="12">
    <source>
        <dbReference type="Proteomes" id="UP000656077"/>
    </source>
</evidence>
<dbReference type="PROSITE" id="PS50111">
    <property type="entry name" value="CHEMOTAXIS_TRANSDUC_2"/>
    <property type="match status" value="1"/>
</dbReference>
<keyword evidence="8" id="KW-0807">Transducer</keyword>
<feature type="transmembrane region" description="Helical" evidence="9">
    <location>
        <begin position="21"/>
        <end position="40"/>
    </location>
</feature>
<dbReference type="Pfam" id="PF02743">
    <property type="entry name" value="dCache_1"/>
    <property type="match status" value="1"/>
</dbReference>
<keyword evidence="3" id="KW-0145">Chemotaxis</keyword>
<feature type="transmembrane region" description="Helical" evidence="9">
    <location>
        <begin position="295"/>
        <end position="312"/>
    </location>
</feature>
<evidence type="ECO:0000256" key="2">
    <source>
        <dbReference type="ARBA" id="ARBA00022475"/>
    </source>
</evidence>
<dbReference type="GO" id="GO:0007165">
    <property type="term" value="P:signal transduction"/>
    <property type="evidence" value="ECO:0007669"/>
    <property type="project" value="UniProtKB-KW"/>
</dbReference>
<organism evidence="11 12">
    <name type="scientific">Clostridium chromiireducens</name>
    <dbReference type="NCBI Taxonomy" id="225345"/>
    <lineage>
        <taxon>Bacteria</taxon>
        <taxon>Bacillati</taxon>
        <taxon>Bacillota</taxon>
        <taxon>Clostridia</taxon>
        <taxon>Eubacteriales</taxon>
        <taxon>Clostridiaceae</taxon>
        <taxon>Clostridium</taxon>
    </lineage>
</organism>
<accession>A0A964RJ80</accession>
<dbReference type="SMART" id="SM00283">
    <property type="entry name" value="MA"/>
    <property type="match status" value="1"/>
</dbReference>
<dbReference type="Gene3D" id="1.10.287.950">
    <property type="entry name" value="Methyl-accepting chemotaxis protein"/>
    <property type="match status" value="1"/>
</dbReference>
<dbReference type="CDD" id="cd18773">
    <property type="entry name" value="PDC1_HK_sensor"/>
    <property type="match status" value="1"/>
</dbReference>
<keyword evidence="6 9" id="KW-0472">Membrane</keyword>
<dbReference type="Proteomes" id="UP000656077">
    <property type="component" value="Unassembled WGS sequence"/>
</dbReference>
<dbReference type="CDD" id="cd12912">
    <property type="entry name" value="PDC2_MCP_like"/>
    <property type="match status" value="1"/>
</dbReference>
<dbReference type="InterPro" id="IPR051310">
    <property type="entry name" value="MCP_chemotaxis"/>
</dbReference>
<dbReference type="EMBL" id="WSRQ01000003">
    <property type="protein sequence ID" value="MVX62645.1"/>
    <property type="molecule type" value="Genomic_DNA"/>
</dbReference>
<evidence type="ECO:0000256" key="6">
    <source>
        <dbReference type="ARBA" id="ARBA00023136"/>
    </source>
</evidence>
<dbReference type="AlphaFoldDB" id="A0A964RJ80"/>